<reference evidence="1" key="1">
    <citation type="submission" date="2023-07" db="EMBL/GenBank/DDBJ databases">
        <title>draft genome sequence of fig (Ficus carica).</title>
        <authorList>
            <person name="Takahashi T."/>
            <person name="Nishimura K."/>
        </authorList>
    </citation>
    <scope>NUCLEOTIDE SEQUENCE</scope>
</reference>
<gene>
    <name evidence="1" type="ORF">TIFTF001_036581</name>
</gene>
<dbReference type="EMBL" id="BTGU01000464">
    <property type="protein sequence ID" value="GMN67517.1"/>
    <property type="molecule type" value="Genomic_DNA"/>
</dbReference>
<accession>A0AA88E3M8</accession>
<organism evidence="1 2">
    <name type="scientific">Ficus carica</name>
    <name type="common">Common fig</name>
    <dbReference type="NCBI Taxonomy" id="3494"/>
    <lineage>
        <taxon>Eukaryota</taxon>
        <taxon>Viridiplantae</taxon>
        <taxon>Streptophyta</taxon>
        <taxon>Embryophyta</taxon>
        <taxon>Tracheophyta</taxon>
        <taxon>Spermatophyta</taxon>
        <taxon>Magnoliopsida</taxon>
        <taxon>eudicotyledons</taxon>
        <taxon>Gunneridae</taxon>
        <taxon>Pentapetalae</taxon>
        <taxon>rosids</taxon>
        <taxon>fabids</taxon>
        <taxon>Rosales</taxon>
        <taxon>Moraceae</taxon>
        <taxon>Ficeae</taxon>
        <taxon>Ficus</taxon>
    </lineage>
</organism>
<sequence length="113" mass="12904">MRGMDDGCSKYQSMHIDIKNCKLEIQEVKQLVIGLQQSHREDMKKISKMVMDLMESFKSGREGVTRENGGDRIMRSDIIVLNDDDSDDSLDADPLDMYKNLLVVVVKKLVPLD</sequence>
<evidence type="ECO:0000313" key="1">
    <source>
        <dbReference type="EMBL" id="GMN67517.1"/>
    </source>
</evidence>
<protein>
    <submittedName>
        <fullName evidence="1">Uncharacterized protein</fullName>
    </submittedName>
</protein>
<keyword evidence="2" id="KW-1185">Reference proteome</keyword>
<dbReference type="AlphaFoldDB" id="A0AA88E3M8"/>
<comment type="caution">
    <text evidence="1">The sequence shown here is derived from an EMBL/GenBank/DDBJ whole genome shotgun (WGS) entry which is preliminary data.</text>
</comment>
<proteinExistence type="predicted"/>
<evidence type="ECO:0000313" key="2">
    <source>
        <dbReference type="Proteomes" id="UP001187192"/>
    </source>
</evidence>
<dbReference type="Proteomes" id="UP001187192">
    <property type="component" value="Unassembled WGS sequence"/>
</dbReference>
<name>A0AA88E3M8_FICCA</name>